<accession>A0ABV8QSQ3</accession>
<evidence type="ECO:0000256" key="2">
    <source>
        <dbReference type="ARBA" id="ARBA00022448"/>
    </source>
</evidence>
<dbReference type="PANTHER" id="PTHR30069:SF46">
    <property type="entry name" value="OAR PROTEIN"/>
    <property type="match status" value="1"/>
</dbReference>
<dbReference type="InterPro" id="IPR037066">
    <property type="entry name" value="Plug_dom_sf"/>
</dbReference>
<dbReference type="InterPro" id="IPR057601">
    <property type="entry name" value="Oar-like_b-barrel"/>
</dbReference>
<reference evidence="13" key="1">
    <citation type="journal article" date="2019" name="Int. J. Syst. Evol. Microbiol.">
        <title>The Global Catalogue of Microorganisms (GCM) 10K type strain sequencing project: providing services to taxonomists for standard genome sequencing and annotation.</title>
        <authorList>
            <consortium name="The Broad Institute Genomics Platform"/>
            <consortium name="The Broad Institute Genome Sequencing Center for Infectious Disease"/>
            <person name="Wu L."/>
            <person name="Ma J."/>
        </authorList>
    </citation>
    <scope>NUCLEOTIDE SEQUENCE [LARGE SCALE GENOMIC DNA]</scope>
    <source>
        <strain evidence="13">CECT 8289</strain>
    </source>
</reference>
<evidence type="ECO:0000256" key="5">
    <source>
        <dbReference type="ARBA" id="ARBA00023136"/>
    </source>
</evidence>
<dbReference type="InterPro" id="IPR036942">
    <property type="entry name" value="Beta-barrel_TonB_sf"/>
</dbReference>
<comment type="similarity">
    <text evidence="7">Belongs to the TonB-dependent receptor family.</text>
</comment>
<dbReference type="SUPFAM" id="SSF56935">
    <property type="entry name" value="Porins"/>
    <property type="match status" value="1"/>
</dbReference>
<keyword evidence="13" id="KW-1185">Reference proteome</keyword>
<evidence type="ECO:0000259" key="10">
    <source>
        <dbReference type="Pfam" id="PF07715"/>
    </source>
</evidence>
<dbReference type="EMBL" id="JBHSCZ010000002">
    <property type="protein sequence ID" value="MFC4262886.1"/>
    <property type="molecule type" value="Genomic_DNA"/>
</dbReference>
<evidence type="ECO:0000256" key="1">
    <source>
        <dbReference type="ARBA" id="ARBA00004571"/>
    </source>
</evidence>
<comment type="subcellular location">
    <subcellularLocation>
        <location evidence="1 7">Cell outer membrane</location>
        <topology evidence="1 7">Multi-pass membrane protein</topology>
    </subcellularLocation>
</comment>
<feature type="domain" description="TonB-dependent transporter Oar-like beta-barrel" evidence="11">
    <location>
        <begin position="331"/>
        <end position="563"/>
    </location>
</feature>
<dbReference type="Proteomes" id="UP001595907">
    <property type="component" value="Unassembled WGS sequence"/>
</dbReference>
<feature type="signal peptide" evidence="9">
    <location>
        <begin position="1"/>
        <end position="20"/>
    </location>
</feature>
<evidence type="ECO:0000313" key="13">
    <source>
        <dbReference type="Proteomes" id="UP001595907"/>
    </source>
</evidence>
<dbReference type="PROSITE" id="PS52016">
    <property type="entry name" value="TONB_DEPENDENT_REC_3"/>
    <property type="match status" value="1"/>
</dbReference>
<feature type="domain" description="TonB-dependent receptor plug" evidence="10">
    <location>
        <begin position="136"/>
        <end position="228"/>
    </location>
</feature>
<feature type="chain" id="PRO_5047106695" evidence="9">
    <location>
        <begin position="21"/>
        <end position="996"/>
    </location>
</feature>
<keyword evidence="2 7" id="KW-0813">Transport</keyword>
<keyword evidence="5 7" id="KW-0472">Membrane</keyword>
<keyword evidence="6 7" id="KW-0998">Cell outer membrane</keyword>
<evidence type="ECO:0000256" key="7">
    <source>
        <dbReference type="PROSITE-ProRule" id="PRU01360"/>
    </source>
</evidence>
<sequence>MIKKCFTLLCIFLCNAAVFAQVDLTVSVSNNATLKPLASVAVVLQNKEIGYNQTLSTNAAGKVIFKSLSIAGTYTVSLNSESYNADVIDNLQFRTNENPSVQLVATTKKTTELNAVKVYSGSSKINTVNAEVSAQLKRKELELLPVEGRDITRSLYRLPNVTQATGFYPEAPNVSINGANSLFTSYLIDGMDNNERFLGGQKFAMPLGFTQNVTALTNNYSVEFGNTANGLFNLTSRSGSNKTTGEAFYLTRPGAAVDASSKYFQKDLSGNNVKDGFQRQQFGVALGGAIKKDKTFYYINAEQTIDIKDNILTSPQLGVNATVRGYNYFTYLSGKIDQKWSDHFKSSLRVNGGIVNIARQGGGLEGGVAFPSAGNKQDRNSTLIALQNVYTKGNISNETNIQYSNFRWNYARPTNENNPQVEVKAPDGSTVAVFGHPGYAFDSHESTIQFQEKFKIFLNKHTLKVGAEIISAKHQLYGGGVPNGYYQVQLTAAQLADLKAKNKGKDLDYTDIPSNVAVPFYSVELRPNQFGKTQTITSLYAEDLFAVNSKLNITYGIRYDYDNLSKGGSSRGDYNNIAPRASFNYKINDKSSIRGGSGLSYDKVLYSVYSDAIQQNTTSPEYKLQLQALIDKGILPKNTNLNAITFDGNLSAGATNVPYLNGPSAASLQNQRNSVFSFERRILNPNGYQNSYTWQNTIGYQYQVNDKLLLYTDVVYNRGYNLFRLVDLNAPTAYQIPANGTTPRSQAAANATRPVPIFNDASGNYGVINGQKVYGVARNVTVTDAGGKSEYIGLSINAKKDKAADKYAYFVSYTLSSLKNNTDDINFRASDANNYDNEWGPSLNDRRHVISGVFYYYPVKQLSVSFATLLQSGQPINRIPDGTVYGTTDLNGDGGSFGDAYVGNSDRQPGEARNSDRLPWSKLFDAGVQYNIPIKGTGRLEIRADIFNVFNTVNLSGYSNNATQSNQIQIGPKSNGILQKNAGAPRQFQFGARYTF</sequence>
<comment type="caution">
    <text evidence="12">The sequence shown here is derived from an EMBL/GenBank/DDBJ whole genome shotgun (WGS) entry which is preliminary data.</text>
</comment>
<evidence type="ECO:0000256" key="6">
    <source>
        <dbReference type="ARBA" id="ARBA00023237"/>
    </source>
</evidence>
<evidence type="ECO:0000313" key="12">
    <source>
        <dbReference type="EMBL" id="MFC4262886.1"/>
    </source>
</evidence>
<feature type="region of interest" description="Disordered" evidence="8">
    <location>
        <begin position="896"/>
        <end position="916"/>
    </location>
</feature>
<dbReference type="InterPro" id="IPR039426">
    <property type="entry name" value="TonB-dep_rcpt-like"/>
</dbReference>
<evidence type="ECO:0000259" key="11">
    <source>
        <dbReference type="Pfam" id="PF25183"/>
    </source>
</evidence>
<dbReference type="RefSeq" id="WP_379708783.1">
    <property type="nucleotide sequence ID" value="NZ_JBHSCZ010000002.1"/>
</dbReference>
<dbReference type="Gene3D" id="2.170.130.10">
    <property type="entry name" value="TonB-dependent receptor, plug domain"/>
    <property type="match status" value="1"/>
</dbReference>
<feature type="domain" description="TonB-dependent transporter Oar-like beta-barrel" evidence="11">
    <location>
        <begin position="571"/>
        <end position="989"/>
    </location>
</feature>
<organism evidence="12 13">
    <name type="scientific">Ferruginibacter yonginensis</name>
    <dbReference type="NCBI Taxonomy" id="1310416"/>
    <lineage>
        <taxon>Bacteria</taxon>
        <taxon>Pseudomonadati</taxon>
        <taxon>Bacteroidota</taxon>
        <taxon>Chitinophagia</taxon>
        <taxon>Chitinophagales</taxon>
        <taxon>Chitinophagaceae</taxon>
        <taxon>Ferruginibacter</taxon>
    </lineage>
</organism>
<dbReference type="PANTHER" id="PTHR30069">
    <property type="entry name" value="TONB-DEPENDENT OUTER MEMBRANE RECEPTOR"/>
    <property type="match status" value="1"/>
</dbReference>
<keyword evidence="12" id="KW-0675">Receptor</keyword>
<keyword evidence="4 7" id="KW-0812">Transmembrane</keyword>
<dbReference type="InterPro" id="IPR012910">
    <property type="entry name" value="Plug_dom"/>
</dbReference>
<feature type="domain" description="TonB-dependent transporter Oar-like beta-barrel" evidence="11">
    <location>
        <begin position="236"/>
        <end position="308"/>
    </location>
</feature>
<dbReference type="Pfam" id="PF25183">
    <property type="entry name" value="OMP_b-brl_4"/>
    <property type="match status" value="3"/>
</dbReference>
<evidence type="ECO:0000256" key="8">
    <source>
        <dbReference type="SAM" id="MobiDB-lite"/>
    </source>
</evidence>
<evidence type="ECO:0000256" key="3">
    <source>
        <dbReference type="ARBA" id="ARBA00022452"/>
    </source>
</evidence>
<gene>
    <name evidence="12" type="ORF">ACFOWM_08365</name>
</gene>
<proteinExistence type="inferred from homology"/>
<dbReference type="Pfam" id="PF07715">
    <property type="entry name" value="Plug"/>
    <property type="match status" value="1"/>
</dbReference>
<protein>
    <submittedName>
        <fullName evidence="12">TonB-dependent receptor domain-containing protein</fullName>
    </submittedName>
</protein>
<name>A0ABV8QSQ3_9BACT</name>
<evidence type="ECO:0000256" key="9">
    <source>
        <dbReference type="SAM" id="SignalP"/>
    </source>
</evidence>
<dbReference type="Gene3D" id="2.40.170.20">
    <property type="entry name" value="TonB-dependent receptor, beta-barrel domain"/>
    <property type="match status" value="2"/>
</dbReference>
<evidence type="ECO:0000256" key="4">
    <source>
        <dbReference type="ARBA" id="ARBA00022692"/>
    </source>
</evidence>
<keyword evidence="3 7" id="KW-1134">Transmembrane beta strand</keyword>
<keyword evidence="9" id="KW-0732">Signal</keyword>